<evidence type="ECO:0000256" key="3">
    <source>
        <dbReference type="ARBA" id="ARBA00008731"/>
    </source>
</evidence>
<gene>
    <name evidence="13" type="ORF">VKT23_014490</name>
</gene>
<feature type="transmembrane region" description="Helical" evidence="11">
    <location>
        <begin position="123"/>
        <end position="140"/>
    </location>
</feature>
<feature type="domain" description="Cation efflux protein transmembrane" evidence="12">
    <location>
        <begin position="19"/>
        <end position="208"/>
    </location>
</feature>
<keyword evidence="8" id="KW-0770">Synapse</keyword>
<dbReference type="Pfam" id="PF01545">
    <property type="entry name" value="Cation_efflux"/>
    <property type="match status" value="1"/>
</dbReference>
<keyword evidence="6" id="KW-0862">Zinc</keyword>
<keyword evidence="10" id="KW-0968">Cytoplasmic vesicle</keyword>
<evidence type="ECO:0000256" key="5">
    <source>
        <dbReference type="ARBA" id="ARBA00022753"/>
    </source>
</evidence>
<dbReference type="PANTHER" id="PTHR31937:SF2">
    <property type="entry name" value="TRANSMEMBRANE PROTEIN 163"/>
    <property type="match status" value="1"/>
</dbReference>
<evidence type="ECO:0000256" key="10">
    <source>
        <dbReference type="ARBA" id="ARBA00023329"/>
    </source>
</evidence>
<comment type="caution">
    <text evidence="13">The sequence shown here is derived from an EMBL/GenBank/DDBJ whole genome shotgun (WGS) entry which is preliminary data.</text>
</comment>
<feature type="transmembrane region" description="Helical" evidence="11">
    <location>
        <begin position="160"/>
        <end position="178"/>
    </location>
</feature>
<feature type="transmembrane region" description="Helical" evidence="11">
    <location>
        <begin position="85"/>
        <end position="103"/>
    </location>
</feature>
<proteinExistence type="inferred from homology"/>
<keyword evidence="5" id="KW-0967">Endosome</keyword>
<accession>A0ABR1J2U6</accession>
<dbReference type="InterPro" id="IPR026765">
    <property type="entry name" value="Tmem163"/>
</dbReference>
<evidence type="ECO:0000256" key="8">
    <source>
        <dbReference type="ARBA" id="ARBA00023018"/>
    </source>
</evidence>
<organism evidence="13 14">
    <name type="scientific">Marasmiellus scandens</name>
    <dbReference type="NCBI Taxonomy" id="2682957"/>
    <lineage>
        <taxon>Eukaryota</taxon>
        <taxon>Fungi</taxon>
        <taxon>Dikarya</taxon>
        <taxon>Basidiomycota</taxon>
        <taxon>Agaricomycotina</taxon>
        <taxon>Agaricomycetes</taxon>
        <taxon>Agaricomycetidae</taxon>
        <taxon>Agaricales</taxon>
        <taxon>Marasmiineae</taxon>
        <taxon>Omphalotaceae</taxon>
        <taxon>Marasmiellus</taxon>
    </lineage>
</organism>
<dbReference type="PANTHER" id="PTHR31937">
    <property type="entry name" value="TRANSMEMBRANE PROTEIN 163"/>
    <property type="match status" value="1"/>
</dbReference>
<evidence type="ECO:0000256" key="1">
    <source>
        <dbReference type="ARBA" id="ARBA00004146"/>
    </source>
</evidence>
<evidence type="ECO:0000256" key="6">
    <source>
        <dbReference type="ARBA" id="ARBA00022833"/>
    </source>
</evidence>
<evidence type="ECO:0000256" key="2">
    <source>
        <dbReference type="ARBA" id="ARBA00004644"/>
    </source>
</evidence>
<comment type="similarity">
    <text evidence="3">Belongs to the TMEM163 family.</text>
</comment>
<dbReference type="EMBL" id="JBANRG010000044">
    <property type="protein sequence ID" value="KAK7446285.1"/>
    <property type="molecule type" value="Genomic_DNA"/>
</dbReference>
<evidence type="ECO:0000313" key="13">
    <source>
        <dbReference type="EMBL" id="KAK7446285.1"/>
    </source>
</evidence>
<dbReference type="InterPro" id="IPR027469">
    <property type="entry name" value="Cation_efflux_TMD_sf"/>
</dbReference>
<evidence type="ECO:0000313" key="14">
    <source>
        <dbReference type="Proteomes" id="UP001498398"/>
    </source>
</evidence>
<evidence type="ECO:0000256" key="11">
    <source>
        <dbReference type="SAM" id="Phobius"/>
    </source>
</evidence>
<evidence type="ECO:0000256" key="4">
    <source>
        <dbReference type="ARBA" id="ARBA00022692"/>
    </source>
</evidence>
<dbReference type="Gene3D" id="1.20.1510.10">
    <property type="entry name" value="Cation efflux protein transmembrane domain"/>
    <property type="match status" value="1"/>
</dbReference>
<dbReference type="InterPro" id="IPR058533">
    <property type="entry name" value="Cation_efflux_TM"/>
</dbReference>
<keyword evidence="4 11" id="KW-0812">Transmembrane</keyword>
<keyword evidence="7 11" id="KW-1133">Transmembrane helix</keyword>
<dbReference type="SUPFAM" id="SSF161111">
    <property type="entry name" value="Cation efflux protein transmembrane domain-like"/>
    <property type="match status" value="1"/>
</dbReference>
<feature type="transmembrane region" description="Helical" evidence="11">
    <location>
        <begin position="42"/>
        <end position="64"/>
    </location>
</feature>
<evidence type="ECO:0000256" key="9">
    <source>
        <dbReference type="ARBA" id="ARBA00023136"/>
    </source>
</evidence>
<evidence type="ECO:0000259" key="12">
    <source>
        <dbReference type="Pfam" id="PF01545"/>
    </source>
</evidence>
<keyword evidence="9 11" id="KW-0472">Membrane</keyword>
<protein>
    <recommendedName>
        <fullName evidence="12">Cation efflux protein transmembrane domain-containing protein</fullName>
    </recommendedName>
</protein>
<feature type="transmembrane region" description="Helical" evidence="11">
    <location>
        <begin position="12"/>
        <end position="36"/>
    </location>
</feature>
<comment type="subcellular location">
    <subcellularLocation>
        <location evidence="2">Cytoplasmic vesicle</location>
        <location evidence="2">Secretory vesicle</location>
        <location evidence="2">Synaptic vesicle membrane</location>
        <topology evidence="2">Multi-pass membrane protein</topology>
    </subcellularLocation>
    <subcellularLocation>
        <location evidence="1">Early endosome membrane</location>
    </subcellularLocation>
</comment>
<evidence type="ECO:0000256" key="7">
    <source>
        <dbReference type="ARBA" id="ARBA00022989"/>
    </source>
</evidence>
<name>A0ABR1J2U6_9AGAR</name>
<keyword evidence="14" id="KW-1185">Reference proteome</keyword>
<sequence>MPSVSYRRLQQYALAISVASIIYNGAEGGVSIGLGADAESRSLIFFGIQSGIEVISSILVVWRFRTIAKPGEERSRELNAKELRIERIASTCIAYLLILLGLATEATSIYGLIKHSEPTSSTVSLAVSASALVLMIVIWLPKRYLARALNSSAMQAEAQCSLSCIQITIVLFVGALIFKVWRGGWWVDSATSIVLGLSFAWEGIKLLRWVRSPDFDGGCCGHCKVDDRRENLEVGMEERYRDLCECCNEKEECRNSGECKCSSDASSHISKGCCVPVNGEGEKCCSHEYVSSPRKTDKADSCCGGCETNELQAGPSHGTAVDTCCEPRASSEGKPAASCLKACCSDTAQPSDGASSSKAPAALKSDKGCCASRDNGTECCAESVKEESQIPPILSNSSQSAEERCSCCH</sequence>
<dbReference type="Proteomes" id="UP001498398">
    <property type="component" value="Unassembled WGS sequence"/>
</dbReference>
<reference evidence="13 14" key="1">
    <citation type="submission" date="2024-01" db="EMBL/GenBank/DDBJ databases">
        <title>A draft genome for the cacao thread blight pathogen Marasmiellus scandens.</title>
        <authorList>
            <person name="Baruah I.K."/>
            <person name="Leung J."/>
            <person name="Bukari Y."/>
            <person name="Amoako-Attah I."/>
            <person name="Meinhardt L.W."/>
            <person name="Bailey B.A."/>
            <person name="Cohen S.P."/>
        </authorList>
    </citation>
    <scope>NUCLEOTIDE SEQUENCE [LARGE SCALE GENOMIC DNA]</scope>
    <source>
        <strain evidence="13 14">GH-19</strain>
    </source>
</reference>